<accession>A0A931FZQ8</accession>
<evidence type="ECO:0000313" key="2">
    <source>
        <dbReference type="EMBL" id="MBG0565035.1"/>
    </source>
</evidence>
<keyword evidence="2" id="KW-0378">Hydrolase</keyword>
<proteinExistence type="predicted"/>
<dbReference type="PANTHER" id="PTHR43798">
    <property type="entry name" value="MONOACYLGLYCEROL LIPASE"/>
    <property type="match status" value="1"/>
</dbReference>
<gene>
    <name evidence="2" type="ORF">I4J89_26645</name>
</gene>
<dbReference type="EMBL" id="JADQTO010000013">
    <property type="protein sequence ID" value="MBG0565035.1"/>
    <property type="molecule type" value="Genomic_DNA"/>
</dbReference>
<dbReference type="Gene3D" id="3.40.50.1820">
    <property type="entry name" value="alpha/beta hydrolase"/>
    <property type="match status" value="1"/>
</dbReference>
<dbReference type="InterPro" id="IPR029058">
    <property type="entry name" value="AB_hydrolase_fold"/>
</dbReference>
<evidence type="ECO:0000313" key="3">
    <source>
        <dbReference type="Proteomes" id="UP000598146"/>
    </source>
</evidence>
<protein>
    <submittedName>
        <fullName evidence="2">Alpha/beta hydrolase</fullName>
    </submittedName>
</protein>
<dbReference type="AlphaFoldDB" id="A0A931FZQ8"/>
<evidence type="ECO:0000259" key="1">
    <source>
        <dbReference type="Pfam" id="PF00561"/>
    </source>
</evidence>
<dbReference type="InterPro" id="IPR000073">
    <property type="entry name" value="AB_hydrolase_1"/>
</dbReference>
<sequence length="239" mass="26212">MPEIELSAGVLEFDDTGGSGPVIVLLTGLFIGRSLWRAVVADLAPGHRCLVLELPLGAHREPMRDGADLSGRGLAGLVAEFLERFDLHDVTLVGCDWGGAQLVAAYGPHERVGRLVLLPQESFENYPPGLPGKTAWLASKVPGLLALALQQMRIRPIRRSPLNFGLMSKRPVPDAVMDEWLRPALGSARIRRPDHGPRLARQFPDGRLAEVPDSYTLIPEDQPRRCAELIRTFIAENAR</sequence>
<feature type="domain" description="AB hydrolase-1" evidence="1">
    <location>
        <begin position="21"/>
        <end position="119"/>
    </location>
</feature>
<name>A0A931FZQ8_9ACTN</name>
<dbReference type="GO" id="GO:0016787">
    <property type="term" value="F:hydrolase activity"/>
    <property type="evidence" value="ECO:0007669"/>
    <property type="project" value="UniProtKB-KW"/>
</dbReference>
<dbReference type="InterPro" id="IPR050266">
    <property type="entry name" value="AB_hydrolase_sf"/>
</dbReference>
<dbReference type="GO" id="GO:0016020">
    <property type="term" value="C:membrane"/>
    <property type="evidence" value="ECO:0007669"/>
    <property type="project" value="TreeGrafter"/>
</dbReference>
<dbReference type="PANTHER" id="PTHR43798:SF33">
    <property type="entry name" value="HYDROLASE, PUTATIVE (AFU_ORTHOLOGUE AFUA_2G14860)-RELATED"/>
    <property type="match status" value="1"/>
</dbReference>
<comment type="caution">
    <text evidence="2">The sequence shown here is derived from an EMBL/GenBank/DDBJ whole genome shotgun (WGS) entry which is preliminary data.</text>
</comment>
<dbReference type="SUPFAM" id="SSF53474">
    <property type="entry name" value="alpha/beta-Hydrolases"/>
    <property type="match status" value="1"/>
</dbReference>
<keyword evidence="3" id="KW-1185">Reference proteome</keyword>
<reference evidence="2" key="1">
    <citation type="submission" date="2020-11" db="EMBL/GenBank/DDBJ databases">
        <title>Isolation and identification of active actinomycetes.</title>
        <authorList>
            <person name="Sun X."/>
        </authorList>
    </citation>
    <scope>NUCLEOTIDE SEQUENCE</scope>
    <source>
        <strain evidence="2">NEAU-A11</strain>
    </source>
</reference>
<dbReference type="Pfam" id="PF00561">
    <property type="entry name" value="Abhydrolase_1"/>
    <property type="match status" value="1"/>
</dbReference>
<organism evidence="2 3">
    <name type="scientific">Actinoplanes aureus</name>
    <dbReference type="NCBI Taxonomy" id="2792083"/>
    <lineage>
        <taxon>Bacteria</taxon>
        <taxon>Bacillati</taxon>
        <taxon>Actinomycetota</taxon>
        <taxon>Actinomycetes</taxon>
        <taxon>Micromonosporales</taxon>
        <taxon>Micromonosporaceae</taxon>
        <taxon>Actinoplanes</taxon>
    </lineage>
</organism>
<dbReference type="RefSeq" id="WP_196416816.1">
    <property type="nucleotide sequence ID" value="NZ_JADQTO010000013.1"/>
</dbReference>
<dbReference type="Proteomes" id="UP000598146">
    <property type="component" value="Unassembled WGS sequence"/>
</dbReference>